<protein>
    <submittedName>
        <fullName evidence="2">Uncharacterized protein</fullName>
    </submittedName>
</protein>
<gene>
    <name evidence="2" type="ORF">TCAL_17122</name>
</gene>
<dbReference type="EMBL" id="VCGU01000008">
    <property type="protein sequence ID" value="TRY72656.1"/>
    <property type="molecule type" value="Genomic_DNA"/>
</dbReference>
<name>A0A553P4P0_TIGCA</name>
<evidence type="ECO:0000313" key="2">
    <source>
        <dbReference type="EMBL" id="TRY72656.1"/>
    </source>
</evidence>
<evidence type="ECO:0000256" key="1">
    <source>
        <dbReference type="SAM" id="MobiDB-lite"/>
    </source>
</evidence>
<dbReference type="AlphaFoldDB" id="A0A553P4P0"/>
<organism evidence="2 3">
    <name type="scientific">Tigriopus californicus</name>
    <name type="common">Marine copepod</name>
    <dbReference type="NCBI Taxonomy" id="6832"/>
    <lineage>
        <taxon>Eukaryota</taxon>
        <taxon>Metazoa</taxon>
        <taxon>Ecdysozoa</taxon>
        <taxon>Arthropoda</taxon>
        <taxon>Crustacea</taxon>
        <taxon>Multicrustacea</taxon>
        <taxon>Hexanauplia</taxon>
        <taxon>Copepoda</taxon>
        <taxon>Harpacticoida</taxon>
        <taxon>Harpacticidae</taxon>
        <taxon>Tigriopus</taxon>
    </lineage>
</organism>
<keyword evidence="3" id="KW-1185">Reference proteome</keyword>
<feature type="compositionally biased region" description="Basic and acidic residues" evidence="1">
    <location>
        <begin position="1"/>
        <end position="11"/>
    </location>
</feature>
<reference evidence="2 3" key="1">
    <citation type="journal article" date="2018" name="Nat. Ecol. Evol.">
        <title>Genomic signatures of mitonuclear coevolution across populations of Tigriopus californicus.</title>
        <authorList>
            <person name="Barreto F.S."/>
            <person name="Watson E.T."/>
            <person name="Lima T.G."/>
            <person name="Willett C.S."/>
            <person name="Edmands S."/>
            <person name="Li W."/>
            <person name="Burton R.S."/>
        </authorList>
    </citation>
    <scope>NUCLEOTIDE SEQUENCE [LARGE SCALE GENOMIC DNA]</scope>
    <source>
        <strain evidence="2 3">San Diego</strain>
    </source>
</reference>
<proteinExistence type="predicted"/>
<dbReference type="Proteomes" id="UP000318571">
    <property type="component" value="Chromosome 7"/>
</dbReference>
<feature type="compositionally biased region" description="Low complexity" evidence="1">
    <location>
        <begin position="28"/>
        <end position="47"/>
    </location>
</feature>
<accession>A0A553P4P0</accession>
<sequence length="79" mass="8256">MPKESTEEVRGRTRGTIFPPMSLITRGSVTPFSSVSSVSPEGSKVSVDSPGGPMSLPSGERRLDLGARSDNLAIEPPTA</sequence>
<comment type="caution">
    <text evidence="2">The sequence shown here is derived from an EMBL/GenBank/DDBJ whole genome shotgun (WGS) entry which is preliminary data.</text>
</comment>
<evidence type="ECO:0000313" key="3">
    <source>
        <dbReference type="Proteomes" id="UP000318571"/>
    </source>
</evidence>
<feature type="region of interest" description="Disordered" evidence="1">
    <location>
        <begin position="1"/>
        <end position="79"/>
    </location>
</feature>